<comment type="caution">
    <text evidence="1">The sequence shown here is derived from an EMBL/GenBank/DDBJ whole genome shotgun (WGS) entry which is preliminary data.</text>
</comment>
<dbReference type="InParanoid" id="A0A482WVZ3"/>
<sequence length="300" mass="32528">MKFLFQNRNFSKGQNRALDFFRVASVLLIGTKTQPCCGLCLPDLCALPSCPPSSGYPCCPPSYCVQNVVVGSQDKDKTNNNDDQPTNDQCYSYPQDCSTYCCRQPRACCQEDPTILRRLLASLQQQQCCRRRSYVDPCCCSSGSRSSSFSDPGLSFSSSGSFSDPGAFISSGGFGSFSESSTGSSLSSALRSILDPSYSSSGLISVSDPSSLLSSSALRSSLLLDPYILSQISDPQTSYYDPPSSSSYSYDPCCNTNPCATTCNPCCNPCCRVVRQQPCCKRTQRRVILIDNVTPETCFV</sequence>
<evidence type="ECO:0000313" key="1">
    <source>
        <dbReference type="EMBL" id="RZF37638.1"/>
    </source>
</evidence>
<organism evidence="1 2">
    <name type="scientific">Laodelphax striatellus</name>
    <name type="common">Small brown planthopper</name>
    <name type="synonym">Delphax striatella</name>
    <dbReference type="NCBI Taxonomy" id="195883"/>
    <lineage>
        <taxon>Eukaryota</taxon>
        <taxon>Metazoa</taxon>
        <taxon>Ecdysozoa</taxon>
        <taxon>Arthropoda</taxon>
        <taxon>Hexapoda</taxon>
        <taxon>Insecta</taxon>
        <taxon>Pterygota</taxon>
        <taxon>Neoptera</taxon>
        <taxon>Paraneoptera</taxon>
        <taxon>Hemiptera</taxon>
        <taxon>Auchenorrhyncha</taxon>
        <taxon>Fulgoroidea</taxon>
        <taxon>Delphacidae</taxon>
        <taxon>Criomorphinae</taxon>
        <taxon>Laodelphax</taxon>
    </lineage>
</organism>
<evidence type="ECO:0000313" key="2">
    <source>
        <dbReference type="Proteomes" id="UP000291343"/>
    </source>
</evidence>
<reference evidence="1 2" key="1">
    <citation type="journal article" date="2017" name="Gigascience">
        <title>Genome sequence of the small brown planthopper, Laodelphax striatellus.</title>
        <authorList>
            <person name="Zhu J."/>
            <person name="Jiang F."/>
            <person name="Wang X."/>
            <person name="Yang P."/>
            <person name="Bao Y."/>
            <person name="Zhao W."/>
            <person name="Wang W."/>
            <person name="Lu H."/>
            <person name="Wang Q."/>
            <person name="Cui N."/>
            <person name="Li J."/>
            <person name="Chen X."/>
            <person name="Luo L."/>
            <person name="Yu J."/>
            <person name="Kang L."/>
            <person name="Cui F."/>
        </authorList>
    </citation>
    <scope>NUCLEOTIDE SEQUENCE [LARGE SCALE GENOMIC DNA]</scope>
    <source>
        <strain evidence="1">Lst14</strain>
    </source>
</reference>
<protein>
    <submittedName>
        <fullName evidence="1">Uncharacterized protein</fullName>
    </submittedName>
</protein>
<gene>
    <name evidence="1" type="ORF">LSTR_LSTR009719</name>
</gene>
<dbReference type="OrthoDB" id="10653010at2759"/>
<keyword evidence="2" id="KW-1185">Reference proteome</keyword>
<dbReference type="AlphaFoldDB" id="A0A482WVZ3"/>
<dbReference type="SMR" id="A0A482WVZ3"/>
<name>A0A482WVZ3_LAOST</name>
<dbReference type="EMBL" id="QKKF02023541">
    <property type="protein sequence ID" value="RZF37638.1"/>
    <property type="molecule type" value="Genomic_DNA"/>
</dbReference>
<accession>A0A482WVZ3</accession>
<dbReference type="Proteomes" id="UP000291343">
    <property type="component" value="Unassembled WGS sequence"/>
</dbReference>
<proteinExistence type="predicted"/>